<dbReference type="EMBL" id="MHLY01000007">
    <property type="protein sequence ID" value="OGZ18722.1"/>
    <property type="molecule type" value="Genomic_DNA"/>
</dbReference>
<comment type="caution">
    <text evidence="2">The sequence shown here is derived from an EMBL/GenBank/DDBJ whole genome shotgun (WGS) entry which is preliminary data.</text>
</comment>
<name>A0A1G2DZB9_9BACT</name>
<keyword evidence="1" id="KW-1133">Transmembrane helix</keyword>
<feature type="transmembrane region" description="Helical" evidence="1">
    <location>
        <begin position="41"/>
        <end position="58"/>
    </location>
</feature>
<dbReference type="STRING" id="1801663.A2175_00335"/>
<evidence type="ECO:0000313" key="2">
    <source>
        <dbReference type="EMBL" id="OGZ18722.1"/>
    </source>
</evidence>
<evidence type="ECO:0000313" key="3">
    <source>
        <dbReference type="Proteomes" id="UP000176755"/>
    </source>
</evidence>
<accession>A0A1G2DZB9</accession>
<dbReference type="Proteomes" id="UP000176755">
    <property type="component" value="Unassembled WGS sequence"/>
</dbReference>
<proteinExistence type="predicted"/>
<feature type="transmembrane region" description="Helical" evidence="1">
    <location>
        <begin position="70"/>
        <end position="87"/>
    </location>
</feature>
<protein>
    <submittedName>
        <fullName evidence="2">Uncharacterized protein</fullName>
    </submittedName>
</protein>
<gene>
    <name evidence="2" type="ORF">A2175_00335</name>
</gene>
<organism evidence="2 3">
    <name type="scientific">Candidatus Nealsonbacteria bacterium RBG_13_42_11</name>
    <dbReference type="NCBI Taxonomy" id="1801663"/>
    <lineage>
        <taxon>Bacteria</taxon>
        <taxon>Candidatus Nealsoniibacteriota</taxon>
    </lineage>
</organism>
<evidence type="ECO:0000256" key="1">
    <source>
        <dbReference type="SAM" id="Phobius"/>
    </source>
</evidence>
<sequence length="89" mass="10315">MPYIAISIVVLAIIITVGVIYIVKSRMRYMRQEAEKENKPMFWIGIAIVAMAVIFFLTTKEEFENKMWAVPIWMMGIGLIAGSRYRLLK</sequence>
<keyword evidence="1" id="KW-0812">Transmembrane</keyword>
<keyword evidence="1" id="KW-0472">Membrane</keyword>
<reference evidence="2 3" key="1">
    <citation type="journal article" date="2016" name="Nat. Commun.">
        <title>Thousands of microbial genomes shed light on interconnected biogeochemical processes in an aquifer system.</title>
        <authorList>
            <person name="Anantharaman K."/>
            <person name="Brown C.T."/>
            <person name="Hug L.A."/>
            <person name="Sharon I."/>
            <person name="Castelle C.J."/>
            <person name="Probst A.J."/>
            <person name="Thomas B.C."/>
            <person name="Singh A."/>
            <person name="Wilkins M.J."/>
            <person name="Karaoz U."/>
            <person name="Brodie E.L."/>
            <person name="Williams K.H."/>
            <person name="Hubbard S.S."/>
            <person name="Banfield J.F."/>
        </authorList>
    </citation>
    <scope>NUCLEOTIDE SEQUENCE [LARGE SCALE GENOMIC DNA]</scope>
</reference>
<dbReference type="AlphaFoldDB" id="A0A1G2DZB9"/>
<feature type="transmembrane region" description="Helical" evidence="1">
    <location>
        <begin position="6"/>
        <end position="23"/>
    </location>
</feature>